<dbReference type="CDD" id="cd00085">
    <property type="entry name" value="HNHc"/>
    <property type="match status" value="1"/>
</dbReference>
<name>A0A916WQR7_9MICO</name>
<evidence type="ECO:0000256" key="1">
    <source>
        <dbReference type="SAM" id="MobiDB-lite"/>
    </source>
</evidence>
<feature type="domain" description="HNH nuclease" evidence="2">
    <location>
        <begin position="499"/>
        <end position="550"/>
    </location>
</feature>
<evidence type="ECO:0000313" key="3">
    <source>
        <dbReference type="EMBL" id="GGB23704.1"/>
    </source>
</evidence>
<sequence>MEGIRGTDAEPTAAFELLASAFQDSRIDSTTLTKQELVEQAIIAQRTLNAVWALQSARLAQAAAIEKVAFPDATAPEGFREHEVRHAFGTHRDEFIGSELGPQFGWTSGQALNRVAEATDAIIRTPRLFGHVGTGELEPAKLTSIHRALGRVARETTQDGTPATLDLARQVETALLGDPDHASSAAEAAAVEQANVALLARQSAPRVQHRTQRILRALDPITATQAATRRRRDRVGVFTHPDDEPGLTHLHAILPSAVAAKIMAAIDQHARALHSDTTTDKTLAECRADAIADLILGNTTITTHLVIHLPIHTGTAATAAASGTAARTAAAGGGPGWPDAFAHPVTGTTVFPHGRPTTPTPATGRPCGVRVRSQDEIDREFNELLKHQYPPCDADFADWELDDEYAPTDLDPHADLHTHQLRGAPPSATTTRGAPPPSEPRTPTARLGDATVPGIGTIPADVIETMTRSFGMTITRALIDADTGVTLETCETRYRPSTRLQHYVQTRDRHCRFPGCTTPAHRCDLDHVTPWPHGPTAATNLQCLCRHHHRTKQAHGWTVTMTPDGACTWTSPTGRDYTTTPGE</sequence>
<proteinExistence type="predicted"/>
<dbReference type="Proteomes" id="UP000636793">
    <property type="component" value="Unassembled WGS sequence"/>
</dbReference>
<comment type="caution">
    <text evidence="3">The sequence shown here is derived from an EMBL/GenBank/DDBJ whole genome shotgun (WGS) entry which is preliminary data.</text>
</comment>
<protein>
    <recommendedName>
        <fullName evidence="2">HNH nuclease domain-containing protein</fullName>
    </recommendedName>
</protein>
<dbReference type="RefSeq" id="WP_188836081.1">
    <property type="nucleotide sequence ID" value="NZ_BMHI01000002.1"/>
</dbReference>
<evidence type="ECO:0000259" key="2">
    <source>
        <dbReference type="SMART" id="SM00507"/>
    </source>
</evidence>
<feature type="region of interest" description="Disordered" evidence="1">
    <location>
        <begin position="414"/>
        <end position="453"/>
    </location>
</feature>
<organism evidence="3 4">
    <name type="scientific">Flexivirga endophytica</name>
    <dbReference type="NCBI Taxonomy" id="1849103"/>
    <lineage>
        <taxon>Bacteria</taxon>
        <taxon>Bacillati</taxon>
        <taxon>Actinomycetota</taxon>
        <taxon>Actinomycetes</taxon>
        <taxon>Micrococcales</taxon>
        <taxon>Dermacoccaceae</taxon>
        <taxon>Flexivirga</taxon>
    </lineage>
</organism>
<dbReference type="EMBL" id="BMHI01000002">
    <property type="protein sequence ID" value="GGB23704.1"/>
    <property type="molecule type" value="Genomic_DNA"/>
</dbReference>
<dbReference type="Gene3D" id="1.10.30.50">
    <property type="match status" value="1"/>
</dbReference>
<accession>A0A916WQR7</accession>
<reference evidence="3" key="2">
    <citation type="submission" date="2020-09" db="EMBL/GenBank/DDBJ databases">
        <authorList>
            <person name="Sun Q."/>
            <person name="Zhou Y."/>
        </authorList>
    </citation>
    <scope>NUCLEOTIDE SEQUENCE</scope>
    <source>
        <strain evidence="3">CGMCC 1.15085</strain>
    </source>
</reference>
<reference evidence="3" key="1">
    <citation type="journal article" date="2014" name="Int. J. Syst. Evol. Microbiol.">
        <title>Complete genome sequence of Corynebacterium casei LMG S-19264T (=DSM 44701T), isolated from a smear-ripened cheese.</title>
        <authorList>
            <consortium name="US DOE Joint Genome Institute (JGI-PGF)"/>
            <person name="Walter F."/>
            <person name="Albersmeier A."/>
            <person name="Kalinowski J."/>
            <person name="Ruckert C."/>
        </authorList>
    </citation>
    <scope>NUCLEOTIDE SEQUENCE</scope>
    <source>
        <strain evidence="3">CGMCC 1.15085</strain>
    </source>
</reference>
<gene>
    <name evidence="3" type="ORF">GCM10011492_11980</name>
</gene>
<dbReference type="SMART" id="SM00507">
    <property type="entry name" value="HNHc"/>
    <property type="match status" value="1"/>
</dbReference>
<keyword evidence="4" id="KW-1185">Reference proteome</keyword>
<dbReference type="AlphaFoldDB" id="A0A916WQR7"/>
<dbReference type="InterPro" id="IPR003615">
    <property type="entry name" value="HNH_nuc"/>
</dbReference>
<evidence type="ECO:0000313" key="4">
    <source>
        <dbReference type="Proteomes" id="UP000636793"/>
    </source>
</evidence>